<protein>
    <submittedName>
        <fullName evidence="7">Acetyl-CoA synthetase-like protein</fullName>
    </submittedName>
</protein>
<evidence type="ECO:0000256" key="3">
    <source>
        <dbReference type="ARBA" id="ARBA00022741"/>
    </source>
</evidence>
<dbReference type="EMBL" id="LLXI01001292">
    <property type="protein sequence ID" value="PKY52923.1"/>
    <property type="molecule type" value="Genomic_DNA"/>
</dbReference>
<evidence type="ECO:0000256" key="1">
    <source>
        <dbReference type="ARBA" id="ARBA00006432"/>
    </source>
</evidence>
<dbReference type="Proteomes" id="UP000234323">
    <property type="component" value="Unassembled WGS sequence"/>
</dbReference>
<evidence type="ECO:0000256" key="4">
    <source>
        <dbReference type="ARBA" id="ARBA00022840"/>
    </source>
</evidence>
<feature type="domain" description="AMP-dependent synthetase/ligase" evidence="5">
    <location>
        <begin position="31"/>
        <end position="388"/>
    </location>
</feature>
<dbReference type="VEuPathDB" id="FungiDB:RhiirFUN_016798"/>
<feature type="domain" description="AMP-binding enzyme C-terminal" evidence="6">
    <location>
        <begin position="439"/>
        <end position="519"/>
    </location>
</feature>
<comment type="caution">
    <text evidence="7">The sequence shown here is derived from an EMBL/GenBank/DDBJ whole genome shotgun (WGS) entry which is preliminary data.</text>
</comment>
<comment type="similarity">
    <text evidence="1">Belongs to the ATP-dependent AMP-binding enzyme family.</text>
</comment>
<dbReference type="GO" id="GO:0005524">
    <property type="term" value="F:ATP binding"/>
    <property type="evidence" value="ECO:0007669"/>
    <property type="project" value="UniProtKB-KW"/>
</dbReference>
<dbReference type="FunFam" id="3.40.50.12780:FF:000003">
    <property type="entry name" value="Long-chain-fatty-acid--CoA ligase FadD"/>
    <property type="match status" value="1"/>
</dbReference>
<dbReference type="Pfam" id="PF13193">
    <property type="entry name" value="AMP-binding_C"/>
    <property type="match status" value="1"/>
</dbReference>
<evidence type="ECO:0000256" key="2">
    <source>
        <dbReference type="ARBA" id="ARBA00022598"/>
    </source>
</evidence>
<proteinExistence type="inferred from homology"/>
<keyword evidence="3" id="KW-0547">Nucleotide-binding</keyword>
<dbReference type="Gene3D" id="3.30.300.30">
    <property type="match status" value="1"/>
</dbReference>
<dbReference type="Pfam" id="PF00501">
    <property type="entry name" value="AMP-binding"/>
    <property type="match status" value="1"/>
</dbReference>
<sequence length="541" mass="59300">MIFKSLLPDIEIPAMGIYQYVTSNPNGISDDKVIFTDGITDKKLTYGELKSNSKKLAAGLIDKAGFKRGDVLAIISPNQVDYAIVSFGTIVAGGIVTFVNPMYTVDELTYQLKDSGAKYIIAFPLLLSNVIKAAAAANIHESNIFLFGDAEINGIKPYSSLISEKEANPIEYSQEEAKSTTAYLCYSSGTTGKTKGVETTHYNIVANLSQIYAHEDDVNSDAIYLGLLPFFHIYGLSCIIHFPIIKGASVIVIPKYELSTFCRIIQDYSINRITVVPPIILSLVKDPIVKNYDLSSLLVCLCAAAPLSKELSDEFAKIYNVPIIQGYGLTEASPATHLAKIDNIVPGSVGNLISNLESKILSEDGKELGVDQPGELCVRGPNIMKGYLNNKEATDACIDGEGWLHTGDIVTVDKFGNFYLIDRAKELIKYKGFQVPPAELESILLTHTSIADAAVIGVYSEEHATEYPTAYVKLQPNVPQSDQLKKEIEDFIAQKVANYKRLRGGVLFIDQIPKSTSGKILRRSLRDRIKTEHPFYANNVG</sequence>
<evidence type="ECO:0000313" key="7">
    <source>
        <dbReference type="EMBL" id="PKY52923.1"/>
    </source>
</evidence>
<dbReference type="InterPro" id="IPR025110">
    <property type="entry name" value="AMP-bd_C"/>
</dbReference>
<evidence type="ECO:0000259" key="5">
    <source>
        <dbReference type="Pfam" id="PF00501"/>
    </source>
</evidence>
<dbReference type="PANTHER" id="PTHR24096:SF149">
    <property type="entry name" value="AMP-BINDING DOMAIN-CONTAINING PROTEIN-RELATED"/>
    <property type="match status" value="1"/>
</dbReference>
<keyword evidence="4" id="KW-0067">ATP-binding</keyword>
<dbReference type="FunFam" id="3.30.300.30:FF:000007">
    <property type="entry name" value="4-coumarate--CoA ligase 2"/>
    <property type="match status" value="1"/>
</dbReference>
<dbReference type="OrthoDB" id="1898221at2759"/>
<dbReference type="GO" id="GO:0016405">
    <property type="term" value="F:CoA-ligase activity"/>
    <property type="evidence" value="ECO:0007669"/>
    <property type="project" value="TreeGrafter"/>
</dbReference>
<dbReference type="Gene3D" id="3.40.50.980">
    <property type="match status" value="2"/>
</dbReference>
<dbReference type="InterPro" id="IPR000873">
    <property type="entry name" value="AMP-dep_synth/lig_dom"/>
</dbReference>
<dbReference type="InterPro" id="IPR045851">
    <property type="entry name" value="AMP-bd_C_sf"/>
</dbReference>
<dbReference type="SUPFAM" id="SSF56801">
    <property type="entry name" value="Acetyl-CoA synthetase-like"/>
    <property type="match status" value="1"/>
</dbReference>
<dbReference type="CDD" id="cd05911">
    <property type="entry name" value="Firefly_Luc_like"/>
    <property type="match status" value="1"/>
</dbReference>
<gene>
    <name evidence="7" type="ORF">RhiirA4_547416</name>
</gene>
<dbReference type="VEuPathDB" id="FungiDB:RhiirA1_540288"/>
<dbReference type="Gene3D" id="2.30.38.10">
    <property type="entry name" value="Luciferase, Domain 3"/>
    <property type="match status" value="1"/>
</dbReference>
<evidence type="ECO:0000313" key="8">
    <source>
        <dbReference type="Proteomes" id="UP000234323"/>
    </source>
</evidence>
<evidence type="ECO:0000259" key="6">
    <source>
        <dbReference type="Pfam" id="PF13193"/>
    </source>
</evidence>
<name>A0A2I1H207_9GLOM</name>
<dbReference type="AlphaFoldDB" id="A0A2I1H207"/>
<dbReference type="VEuPathDB" id="FungiDB:FUN_011665"/>
<organism evidence="7 8">
    <name type="scientific">Rhizophagus irregularis</name>
    <dbReference type="NCBI Taxonomy" id="588596"/>
    <lineage>
        <taxon>Eukaryota</taxon>
        <taxon>Fungi</taxon>
        <taxon>Fungi incertae sedis</taxon>
        <taxon>Mucoromycota</taxon>
        <taxon>Glomeromycotina</taxon>
        <taxon>Glomeromycetes</taxon>
        <taxon>Glomerales</taxon>
        <taxon>Glomeraceae</taxon>
        <taxon>Rhizophagus</taxon>
    </lineage>
</organism>
<accession>A0A2I1H207</accession>
<dbReference type="PANTHER" id="PTHR24096">
    <property type="entry name" value="LONG-CHAIN-FATTY-ACID--COA LIGASE"/>
    <property type="match status" value="1"/>
</dbReference>
<reference evidence="7 8" key="1">
    <citation type="submission" date="2015-10" db="EMBL/GenBank/DDBJ databases">
        <title>Genome analyses suggest a sexual origin of heterokaryosis in a supposedly ancient asexual fungus.</title>
        <authorList>
            <person name="Ropars J."/>
            <person name="Sedzielewska K."/>
            <person name="Noel J."/>
            <person name="Charron P."/>
            <person name="Farinelli L."/>
            <person name="Marton T."/>
            <person name="Kruger M."/>
            <person name="Pelin A."/>
            <person name="Brachmann A."/>
            <person name="Corradi N."/>
        </authorList>
    </citation>
    <scope>NUCLEOTIDE SEQUENCE [LARGE SCALE GENOMIC DNA]</scope>
    <source>
        <strain evidence="7 8">A4</strain>
    </source>
</reference>
<keyword evidence="8" id="KW-1185">Reference proteome</keyword>
<keyword evidence="2" id="KW-0436">Ligase</keyword>